<sequence>MKDDVDEDDAGALSSTSAPETTISYGKRSITIIDPPPWICQLQGQTRCSINDTKSEDASRSQFADLNDRQFQQFDNAKQQRMQRIRKLRKMFRVEHTLSREDPSYGGHKSCSRCTPLRLKYLPTDKLFFPSYIVNSINIWASKISAKE</sequence>
<organism evidence="1 2">
    <name type="scientific">Melipona quadrifasciata</name>
    <dbReference type="NCBI Taxonomy" id="166423"/>
    <lineage>
        <taxon>Eukaryota</taxon>
        <taxon>Metazoa</taxon>
        <taxon>Ecdysozoa</taxon>
        <taxon>Arthropoda</taxon>
        <taxon>Hexapoda</taxon>
        <taxon>Insecta</taxon>
        <taxon>Pterygota</taxon>
        <taxon>Neoptera</taxon>
        <taxon>Endopterygota</taxon>
        <taxon>Hymenoptera</taxon>
        <taxon>Apocrita</taxon>
        <taxon>Aculeata</taxon>
        <taxon>Apoidea</taxon>
        <taxon>Anthophila</taxon>
        <taxon>Apidae</taxon>
        <taxon>Melipona</taxon>
    </lineage>
</organism>
<evidence type="ECO:0000313" key="2">
    <source>
        <dbReference type="Proteomes" id="UP000053105"/>
    </source>
</evidence>
<dbReference type="EMBL" id="KQ435691">
    <property type="protein sequence ID" value="KOX81140.1"/>
    <property type="molecule type" value="Genomic_DNA"/>
</dbReference>
<proteinExistence type="predicted"/>
<gene>
    <name evidence="1" type="ORF">WN51_03428</name>
</gene>
<dbReference type="OrthoDB" id="10595791at2759"/>
<protein>
    <submittedName>
        <fullName evidence="1">Uncharacterized protein</fullName>
    </submittedName>
</protein>
<reference evidence="1 2" key="1">
    <citation type="submission" date="2015-07" db="EMBL/GenBank/DDBJ databases">
        <title>The genome of Melipona quadrifasciata.</title>
        <authorList>
            <person name="Pan H."/>
            <person name="Kapheim K."/>
        </authorList>
    </citation>
    <scope>NUCLEOTIDE SEQUENCE [LARGE SCALE GENOMIC DNA]</scope>
    <source>
        <strain evidence="1">0111107301</strain>
        <tissue evidence="1">Whole body</tissue>
    </source>
</reference>
<dbReference type="AlphaFoldDB" id="A0A0M9ABL3"/>
<accession>A0A0M9ABL3</accession>
<keyword evidence="2" id="KW-1185">Reference proteome</keyword>
<dbReference type="Proteomes" id="UP000053105">
    <property type="component" value="Unassembled WGS sequence"/>
</dbReference>
<name>A0A0M9ABL3_9HYME</name>
<evidence type="ECO:0000313" key="1">
    <source>
        <dbReference type="EMBL" id="KOX81140.1"/>
    </source>
</evidence>